<sequence>MSKSLTHQQAMRYNRHIVLPKVDLDGQEALLNANICIIGIGGLGTAAATNLCASGVGSLTLIDHDTVEATNLPRQTLFSEQDVGTNKVEAAKARLTAINSDCDITVMAEPFSAPSSTKGNTQLSPALKQAIERADVVLDCTDNTDSRDLINLLCFKLNTPLVSGAAIRFEGQLFVAIPGESRCYACLRTLFESPDLSCVEAGIFSPVVNIVGTYQAMLAMQVLMDFDNIPKNTLMTFDALSHEWRNWKLPKGVDCELCAC</sequence>
<name>A0A4U0Z951_9ALTE</name>
<protein>
    <submittedName>
        <fullName evidence="3">HesA/MoeB/ThiF family protein</fullName>
    </submittedName>
</protein>
<evidence type="ECO:0000259" key="2">
    <source>
        <dbReference type="Pfam" id="PF00899"/>
    </source>
</evidence>
<dbReference type="GO" id="GO:0008146">
    <property type="term" value="F:sulfotransferase activity"/>
    <property type="evidence" value="ECO:0007669"/>
    <property type="project" value="TreeGrafter"/>
</dbReference>
<dbReference type="InterPro" id="IPR035985">
    <property type="entry name" value="Ubiquitin-activating_enz"/>
</dbReference>
<organism evidence="3 4">
    <name type="scientific">Alteromonas portus</name>
    <dbReference type="NCBI Taxonomy" id="2565549"/>
    <lineage>
        <taxon>Bacteria</taxon>
        <taxon>Pseudomonadati</taxon>
        <taxon>Pseudomonadota</taxon>
        <taxon>Gammaproteobacteria</taxon>
        <taxon>Alteromonadales</taxon>
        <taxon>Alteromonadaceae</taxon>
        <taxon>Alteromonas/Salinimonas group</taxon>
        <taxon>Alteromonas</taxon>
    </lineage>
</organism>
<accession>A0A4U0Z951</accession>
<dbReference type="InterPro" id="IPR000594">
    <property type="entry name" value="ThiF_NAD_FAD-bd"/>
</dbReference>
<evidence type="ECO:0000313" key="4">
    <source>
        <dbReference type="Proteomes" id="UP000305471"/>
    </source>
</evidence>
<dbReference type="OrthoDB" id="9804286at2"/>
<dbReference type="Gene3D" id="3.40.50.720">
    <property type="entry name" value="NAD(P)-binding Rossmann-like Domain"/>
    <property type="match status" value="1"/>
</dbReference>
<dbReference type="GO" id="GO:0008641">
    <property type="term" value="F:ubiquitin-like modifier activating enzyme activity"/>
    <property type="evidence" value="ECO:0007669"/>
    <property type="project" value="InterPro"/>
</dbReference>
<dbReference type="EMBL" id="SWCO01000008">
    <property type="protein sequence ID" value="TKB02249.1"/>
    <property type="molecule type" value="Genomic_DNA"/>
</dbReference>
<dbReference type="GO" id="GO:0016779">
    <property type="term" value="F:nucleotidyltransferase activity"/>
    <property type="evidence" value="ECO:0007669"/>
    <property type="project" value="TreeGrafter"/>
</dbReference>
<keyword evidence="4" id="KW-1185">Reference proteome</keyword>
<dbReference type="GO" id="GO:0005829">
    <property type="term" value="C:cytosol"/>
    <property type="evidence" value="ECO:0007669"/>
    <property type="project" value="TreeGrafter"/>
</dbReference>
<dbReference type="PANTHER" id="PTHR10953:SF102">
    <property type="entry name" value="ADENYLYLTRANSFERASE AND SULFURTRANSFERASE MOCS3"/>
    <property type="match status" value="1"/>
</dbReference>
<gene>
    <name evidence="3" type="ORF">E5672_14150</name>
</gene>
<dbReference type="SUPFAM" id="SSF69572">
    <property type="entry name" value="Activating enzymes of the ubiquitin-like proteins"/>
    <property type="match status" value="1"/>
</dbReference>
<comment type="similarity">
    <text evidence="1">Belongs to the HesA/MoeB/ThiF family.</text>
</comment>
<dbReference type="Proteomes" id="UP000305471">
    <property type="component" value="Unassembled WGS sequence"/>
</dbReference>
<dbReference type="CDD" id="cd00757">
    <property type="entry name" value="ThiF_MoeB_HesA_family"/>
    <property type="match status" value="1"/>
</dbReference>
<dbReference type="PANTHER" id="PTHR10953">
    <property type="entry name" value="UBIQUITIN-ACTIVATING ENZYME E1"/>
    <property type="match status" value="1"/>
</dbReference>
<dbReference type="GO" id="GO:0004792">
    <property type="term" value="F:thiosulfate-cyanide sulfurtransferase activity"/>
    <property type="evidence" value="ECO:0007669"/>
    <property type="project" value="TreeGrafter"/>
</dbReference>
<comment type="caution">
    <text evidence="3">The sequence shown here is derived from an EMBL/GenBank/DDBJ whole genome shotgun (WGS) entry which is preliminary data.</text>
</comment>
<dbReference type="RefSeq" id="WP_136782786.1">
    <property type="nucleotide sequence ID" value="NZ_SWCO01000008.1"/>
</dbReference>
<evidence type="ECO:0000313" key="3">
    <source>
        <dbReference type="EMBL" id="TKB02249.1"/>
    </source>
</evidence>
<dbReference type="AlphaFoldDB" id="A0A4U0Z951"/>
<reference evidence="3 4" key="1">
    <citation type="submission" date="2019-04" db="EMBL/GenBank/DDBJ databases">
        <title>Alteromonas portus sp. nov., an alginate lyase-excreting marine bacterium.</title>
        <authorList>
            <person name="Huang H."/>
            <person name="Mo K."/>
            <person name="Bao S."/>
        </authorList>
    </citation>
    <scope>NUCLEOTIDE SEQUENCE [LARGE SCALE GENOMIC DNA]</scope>
    <source>
        <strain evidence="3 4">HB161718</strain>
    </source>
</reference>
<proteinExistence type="inferred from homology"/>
<evidence type="ECO:0000256" key="1">
    <source>
        <dbReference type="ARBA" id="ARBA00009919"/>
    </source>
</evidence>
<dbReference type="Pfam" id="PF00899">
    <property type="entry name" value="ThiF"/>
    <property type="match status" value="1"/>
</dbReference>
<dbReference type="FunFam" id="3.40.50.720:FF:000080">
    <property type="entry name" value="Thiazole biosynthesis adenylyltransferase ThiF"/>
    <property type="match status" value="1"/>
</dbReference>
<dbReference type="InterPro" id="IPR045886">
    <property type="entry name" value="ThiF/MoeB/HesA"/>
</dbReference>
<feature type="domain" description="THIF-type NAD/FAD binding fold" evidence="2">
    <location>
        <begin position="13"/>
        <end position="255"/>
    </location>
</feature>